<dbReference type="PROSITE" id="PS50197">
    <property type="entry name" value="BEACH"/>
    <property type="match status" value="1"/>
</dbReference>
<keyword evidence="1" id="KW-0853">WD repeat</keyword>
<dbReference type="OrthoDB" id="26681at2759"/>
<reference evidence="7 8" key="1">
    <citation type="journal article" date="2015" name="Genome Biol. Evol.">
        <title>Phylogenomic analyses indicate that early fungi evolved digesting cell walls of algal ancestors of land plants.</title>
        <authorList>
            <person name="Chang Y."/>
            <person name="Wang S."/>
            <person name="Sekimoto S."/>
            <person name="Aerts A.L."/>
            <person name="Choi C."/>
            <person name="Clum A."/>
            <person name="LaButti K.M."/>
            <person name="Lindquist E.A."/>
            <person name="Yee Ngan C."/>
            <person name="Ohm R.A."/>
            <person name="Salamov A.A."/>
            <person name="Grigoriev I.V."/>
            <person name="Spatafora J.W."/>
            <person name="Berbee M.L."/>
        </authorList>
    </citation>
    <scope>NUCLEOTIDE SEQUENCE [LARGE SCALE GENOMIC DNA]</scope>
    <source>
        <strain evidence="7 8">NRRL 1564</strain>
    </source>
</reference>
<dbReference type="Gene3D" id="1.10.1540.10">
    <property type="entry name" value="BEACH domain"/>
    <property type="match status" value="1"/>
</dbReference>
<dbReference type="InterPro" id="IPR050865">
    <property type="entry name" value="BEACH_Domain"/>
</dbReference>
<feature type="domain" description="BEACH-type PH" evidence="6">
    <location>
        <begin position="1"/>
        <end position="49"/>
    </location>
</feature>
<dbReference type="PANTHER" id="PTHR13743:SF112">
    <property type="entry name" value="BEACH DOMAIN-CONTAINING PROTEIN"/>
    <property type="match status" value="1"/>
</dbReference>
<evidence type="ECO:0000256" key="1">
    <source>
        <dbReference type="ARBA" id="ARBA00022574"/>
    </source>
</evidence>
<dbReference type="Pfam" id="PF14844">
    <property type="entry name" value="PH_BEACH"/>
    <property type="match status" value="1"/>
</dbReference>
<feature type="non-terminal residue" evidence="7">
    <location>
        <position position="355"/>
    </location>
</feature>
<dbReference type="InterPro" id="IPR011993">
    <property type="entry name" value="PH-like_dom_sf"/>
</dbReference>
<evidence type="ECO:0000259" key="5">
    <source>
        <dbReference type="PROSITE" id="PS50197"/>
    </source>
</evidence>
<evidence type="ECO:0000313" key="8">
    <source>
        <dbReference type="Proteomes" id="UP000242474"/>
    </source>
</evidence>
<dbReference type="SUPFAM" id="SSF81837">
    <property type="entry name" value="BEACH domain"/>
    <property type="match status" value="1"/>
</dbReference>
<dbReference type="STRING" id="763665.A0A2G5BAV5"/>
<comment type="function">
    <text evidence="3">May be involved in protein sorting and cell wall formation.</text>
</comment>
<evidence type="ECO:0000259" key="6">
    <source>
        <dbReference type="PROSITE" id="PS51783"/>
    </source>
</evidence>
<keyword evidence="2" id="KW-0677">Repeat</keyword>
<dbReference type="FunFam" id="1.10.1540.10:FF:000001">
    <property type="entry name" value="neurobeachin isoform X1"/>
    <property type="match status" value="1"/>
</dbReference>
<organism evidence="7 8">
    <name type="scientific">Coemansia reversa (strain ATCC 12441 / NRRL 1564)</name>
    <dbReference type="NCBI Taxonomy" id="763665"/>
    <lineage>
        <taxon>Eukaryota</taxon>
        <taxon>Fungi</taxon>
        <taxon>Fungi incertae sedis</taxon>
        <taxon>Zoopagomycota</taxon>
        <taxon>Kickxellomycotina</taxon>
        <taxon>Kickxellomycetes</taxon>
        <taxon>Kickxellales</taxon>
        <taxon>Kickxellaceae</taxon>
        <taxon>Coemansia</taxon>
    </lineage>
</organism>
<dbReference type="AlphaFoldDB" id="A0A2G5BAV5"/>
<proteinExistence type="predicted"/>
<dbReference type="InterPro" id="IPR036372">
    <property type="entry name" value="BEACH_dom_sf"/>
</dbReference>
<name>A0A2G5BAV5_COERN</name>
<dbReference type="InterPro" id="IPR023362">
    <property type="entry name" value="PH-BEACH_dom"/>
</dbReference>
<dbReference type="SMART" id="SM01026">
    <property type="entry name" value="Beach"/>
    <property type="match status" value="1"/>
</dbReference>
<sequence>WPLSDIKQIHFRRFMMRSSAIEVFFRDRTSILLNIPNKKARMQLVWKLTSLQTVNQGLSLSDIRPPEVLVRRLRLTERWQRGEMSNFDYLMALNTAAGRSYNDLSQYPVFPWIIRDYSSKWLDLQSPKTYRDLSRPIGALNEKRLRHFIERYESFEDPTGRIKKFLYGTHYSSAATVAYYLLRAEPFASVHVLLQSGKFDHADRQFHSVGDAWNSCMTGSGDVKELIPEFFYMPEFLTNHNGLNLGKKQDGTRLGDVKLPPWAATPEEFIHINRQALESDYVSATLHKWIDLIFGYKQRGAEAAKAHNVFYYLTYEGAVNIDAVQDPMERASIESQIHYFGQTPAQLFTQPHPAR</sequence>
<dbReference type="PROSITE" id="PS51783">
    <property type="entry name" value="PH_BEACH"/>
    <property type="match status" value="1"/>
</dbReference>
<dbReference type="SUPFAM" id="SSF50729">
    <property type="entry name" value="PH domain-like"/>
    <property type="match status" value="1"/>
</dbReference>
<evidence type="ECO:0000256" key="4">
    <source>
        <dbReference type="ARBA" id="ARBA00073334"/>
    </source>
</evidence>
<feature type="non-terminal residue" evidence="7">
    <location>
        <position position="1"/>
    </location>
</feature>
<dbReference type="PANTHER" id="PTHR13743">
    <property type="entry name" value="BEIGE/BEACH-RELATED"/>
    <property type="match status" value="1"/>
</dbReference>
<keyword evidence="8" id="KW-1185">Reference proteome</keyword>
<dbReference type="Proteomes" id="UP000242474">
    <property type="component" value="Unassembled WGS sequence"/>
</dbReference>
<dbReference type="Pfam" id="PF02138">
    <property type="entry name" value="Beach"/>
    <property type="match status" value="1"/>
</dbReference>
<dbReference type="CDD" id="cd06071">
    <property type="entry name" value="Beach"/>
    <property type="match status" value="1"/>
</dbReference>
<dbReference type="InterPro" id="IPR000409">
    <property type="entry name" value="BEACH_dom"/>
</dbReference>
<protein>
    <recommendedName>
        <fullName evidence="4">Beige protein homolog 1</fullName>
    </recommendedName>
</protein>
<feature type="domain" description="BEACH" evidence="5">
    <location>
        <begin position="64"/>
        <end position="355"/>
    </location>
</feature>
<dbReference type="Gene3D" id="2.30.29.30">
    <property type="entry name" value="Pleckstrin-homology domain (PH domain)/Phosphotyrosine-binding domain (PTB)"/>
    <property type="match status" value="1"/>
</dbReference>
<evidence type="ECO:0000313" key="7">
    <source>
        <dbReference type="EMBL" id="PIA16145.1"/>
    </source>
</evidence>
<gene>
    <name evidence="7" type="ORF">COEREDRAFT_23402</name>
</gene>
<evidence type="ECO:0000256" key="3">
    <source>
        <dbReference type="ARBA" id="ARBA00054699"/>
    </source>
</evidence>
<evidence type="ECO:0000256" key="2">
    <source>
        <dbReference type="ARBA" id="ARBA00022737"/>
    </source>
</evidence>
<dbReference type="EMBL" id="KZ303502">
    <property type="protein sequence ID" value="PIA16145.1"/>
    <property type="molecule type" value="Genomic_DNA"/>
</dbReference>
<accession>A0A2G5BAV5</accession>